<dbReference type="KEGG" id="bkw:BkAM31D_23065"/>
<evidence type="ECO:0000256" key="2">
    <source>
        <dbReference type="ARBA" id="ARBA00023315"/>
    </source>
</evidence>
<evidence type="ECO:0000259" key="4">
    <source>
        <dbReference type="PROSITE" id="PS51186"/>
    </source>
</evidence>
<dbReference type="Pfam" id="PF13302">
    <property type="entry name" value="Acetyltransf_3"/>
    <property type="match status" value="1"/>
</dbReference>
<dbReference type="AlphaFoldDB" id="A0A1X9MJQ2"/>
<dbReference type="PROSITE" id="PS51186">
    <property type="entry name" value="GNAT"/>
    <property type="match status" value="1"/>
</dbReference>
<protein>
    <submittedName>
        <fullName evidence="5">Putative ribosomal N-acetyltransferase YdaF</fullName>
        <ecNumber evidence="5">2.3.1.-</ecNumber>
    </submittedName>
</protein>
<name>A0A1X9MJQ2_9BACI</name>
<keyword evidence="1 5" id="KW-0808">Transferase</keyword>
<evidence type="ECO:0000256" key="1">
    <source>
        <dbReference type="ARBA" id="ARBA00022679"/>
    </source>
</evidence>
<dbReference type="GO" id="GO:0016747">
    <property type="term" value="F:acyltransferase activity, transferring groups other than amino-acyl groups"/>
    <property type="evidence" value="ECO:0007669"/>
    <property type="project" value="InterPro"/>
</dbReference>
<dbReference type="InterPro" id="IPR051531">
    <property type="entry name" value="N-acetyltransferase"/>
</dbReference>
<keyword evidence="2 5" id="KW-0012">Acyltransferase</keyword>
<dbReference type="PANTHER" id="PTHR43792:SF8">
    <property type="entry name" value="[RIBOSOMAL PROTEIN US5]-ALANINE N-ACETYLTRANSFERASE"/>
    <property type="match status" value="1"/>
</dbReference>
<organism evidence="5 6">
    <name type="scientific">Halalkalibacter krulwichiae</name>
    <dbReference type="NCBI Taxonomy" id="199441"/>
    <lineage>
        <taxon>Bacteria</taxon>
        <taxon>Bacillati</taxon>
        <taxon>Bacillota</taxon>
        <taxon>Bacilli</taxon>
        <taxon>Bacillales</taxon>
        <taxon>Bacillaceae</taxon>
        <taxon>Halalkalibacter</taxon>
    </lineage>
</organism>
<dbReference type="EMBL" id="CP020814">
    <property type="protein sequence ID" value="ARK32513.1"/>
    <property type="molecule type" value="Genomic_DNA"/>
</dbReference>
<dbReference type="Gene3D" id="3.40.630.30">
    <property type="match status" value="1"/>
</dbReference>
<dbReference type="RefSeq" id="WP_066160147.1">
    <property type="nucleotide sequence ID" value="NZ_CP020814.1"/>
</dbReference>
<reference evidence="5 6" key="1">
    <citation type="submission" date="2017-04" db="EMBL/GenBank/DDBJ databases">
        <title>Bacillus krulwichiae AM31D Genome sequencing and assembly.</title>
        <authorList>
            <person name="Krulwich T.A."/>
            <person name="Anastor L."/>
            <person name="Ehrlich R."/>
            <person name="Ehrlich G.D."/>
            <person name="Janto B."/>
        </authorList>
    </citation>
    <scope>NUCLEOTIDE SEQUENCE [LARGE SCALE GENOMIC DNA]</scope>
    <source>
        <strain evidence="5 6">AM31D</strain>
    </source>
</reference>
<evidence type="ECO:0000256" key="3">
    <source>
        <dbReference type="ARBA" id="ARBA00038502"/>
    </source>
</evidence>
<evidence type="ECO:0000313" key="6">
    <source>
        <dbReference type="Proteomes" id="UP000193006"/>
    </source>
</evidence>
<gene>
    <name evidence="5" type="primary">ydaF_2</name>
    <name evidence="5" type="ORF">BkAM31D_23065</name>
</gene>
<dbReference type="CDD" id="cd04301">
    <property type="entry name" value="NAT_SF"/>
    <property type="match status" value="1"/>
</dbReference>
<accession>A0A1X9MJQ2</accession>
<dbReference type="InterPro" id="IPR016181">
    <property type="entry name" value="Acyl_CoA_acyltransferase"/>
</dbReference>
<sequence>MEPLITERLLLRQWKESDSKDLYEYAKSEKVGPNAGWPPHKNEEESKDIIKMFIKNNDTYVVVLKAENKVIGGIGLHDRKPDDRLAELKQKEIGYVLNPEYWGRGIIPEAVNGLLQHGFNELHLDLIWCAHFDFNHNSKRVIEKCGFTYRFQKNEKLRLLDNKDVINLYYSMLKSDYMGRNR</sequence>
<keyword evidence="6" id="KW-1185">Reference proteome</keyword>
<comment type="similarity">
    <text evidence="3">Belongs to the acetyltransferase family. RimJ subfamily.</text>
</comment>
<feature type="domain" description="N-acetyltransferase" evidence="4">
    <location>
        <begin position="9"/>
        <end position="166"/>
    </location>
</feature>
<dbReference type="EC" id="2.3.1.-" evidence="5"/>
<dbReference type="InterPro" id="IPR000182">
    <property type="entry name" value="GNAT_dom"/>
</dbReference>
<dbReference type="Proteomes" id="UP000193006">
    <property type="component" value="Chromosome"/>
</dbReference>
<evidence type="ECO:0000313" key="5">
    <source>
        <dbReference type="EMBL" id="ARK32513.1"/>
    </source>
</evidence>
<dbReference type="PANTHER" id="PTHR43792">
    <property type="entry name" value="GNAT FAMILY, PUTATIVE (AFU_ORTHOLOGUE AFUA_3G00765)-RELATED-RELATED"/>
    <property type="match status" value="1"/>
</dbReference>
<dbReference type="SUPFAM" id="SSF55729">
    <property type="entry name" value="Acyl-CoA N-acyltransferases (Nat)"/>
    <property type="match status" value="1"/>
</dbReference>
<dbReference type="STRING" id="199441.BkAM31D_23065"/>
<proteinExistence type="inferred from homology"/>